<evidence type="ECO:0000313" key="2">
    <source>
        <dbReference type="Proteomes" id="UP000823485"/>
    </source>
</evidence>
<protein>
    <submittedName>
        <fullName evidence="1">Uncharacterized protein</fullName>
    </submittedName>
</protein>
<dbReference type="RefSeq" id="WP_077110386.1">
    <property type="nucleotide sequence ID" value="NZ_JAFBFH010000042.1"/>
</dbReference>
<sequence length="99" mass="11140">MTVFVDMSEDLKPGLAFQHVVNQSYDFIQQDDIEGAKTVGINVRQGGNKIAIYTVDRDKFQPNDNEPMADLVMDASVVEMALPEVEEFADTMEIKLNKE</sequence>
<evidence type="ECO:0000313" key="1">
    <source>
        <dbReference type="EMBL" id="MBM7717293.1"/>
    </source>
</evidence>
<reference evidence="1 2" key="1">
    <citation type="submission" date="2021-01" db="EMBL/GenBank/DDBJ databases">
        <title>Genomic Encyclopedia of Type Strains, Phase IV (KMG-IV): sequencing the most valuable type-strain genomes for metagenomic binning, comparative biology and taxonomic classification.</title>
        <authorList>
            <person name="Goeker M."/>
        </authorList>
    </citation>
    <scope>NUCLEOTIDE SEQUENCE [LARGE SCALE GENOMIC DNA]</scope>
    <source>
        <strain evidence="1 2">DSM 105453</strain>
    </source>
</reference>
<comment type="caution">
    <text evidence="1">The sequence shown here is derived from an EMBL/GenBank/DDBJ whole genome shotgun (WGS) entry which is preliminary data.</text>
</comment>
<organism evidence="1 2">
    <name type="scientific">Siminovitchia thermophila</name>
    <dbReference type="NCBI Taxonomy" id="1245522"/>
    <lineage>
        <taxon>Bacteria</taxon>
        <taxon>Bacillati</taxon>
        <taxon>Bacillota</taxon>
        <taxon>Bacilli</taxon>
        <taxon>Bacillales</taxon>
        <taxon>Bacillaceae</taxon>
        <taxon>Siminovitchia</taxon>
    </lineage>
</organism>
<keyword evidence="2" id="KW-1185">Reference proteome</keyword>
<proteinExistence type="predicted"/>
<accession>A0ABS2RCB5</accession>
<dbReference type="EMBL" id="JAFBFH010000042">
    <property type="protein sequence ID" value="MBM7717293.1"/>
    <property type="molecule type" value="Genomic_DNA"/>
</dbReference>
<name>A0ABS2RCB5_9BACI</name>
<dbReference type="Proteomes" id="UP000823485">
    <property type="component" value="Unassembled WGS sequence"/>
</dbReference>
<gene>
    <name evidence="1" type="ORF">JOC94_004318</name>
</gene>